<dbReference type="AlphaFoldDB" id="A0A4Y7PJU0"/>
<reference evidence="2 3" key="1">
    <citation type="submission" date="2018-06" db="EMBL/GenBank/DDBJ databases">
        <title>A transcriptomic atlas of mushroom development highlights an independent origin of complex multicellularity.</title>
        <authorList>
            <consortium name="DOE Joint Genome Institute"/>
            <person name="Krizsan K."/>
            <person name="Almasi E."/>
            <person name="Merenyi Z."/>
            <person name="Sahu N."/>
            <person name="Viragh M."/>
            <person name="Koszo T."/>
            <person name="Mondo S."/>
            <person name="Kiss B."/>
            <person name="Balint B."/>
            <person name="Kues U."/>
            <person name="Barry K."/>
            <person name="Hegedus J.C."/>
            <person name="Henrissat B."/>
            <person name="Johnson J."/>
            <person name="Lipzen A."/>
            <person name="Ohm R."/>
            <person name="Nagy I."/>
            <person name="Pangilinan J."/>
            <person name="Yan J."/>
            <person name="Xiong Y."/>
            <person name="Grigoriev I.V."/>
            <person name="Hibbett D.S."/>
            <person name="Nagy L.G."/>
        </authorList>
    </citation>
    <scope>NUCLEOTIDE SEQUENCE [LARGE SCALE GENOMIC DNA]</scope>
    <source>
        <strain evidence="2 3">SZMC22713</strain>
    </source>
</reference>
<feature type="region of interest" description="Disordered" evidence="1">
    <location>
        <begin position="194"/>
        <end position="221"/>
    </location>
</feature>
<dbReference type="VEuPathDB" id="FungiDB:BD410DRAFT_809206"/>
<sequence>MEGQGRSPAGTRCFFKAESFKMRLAMSMKKLPGEREAATLRLTPGYDAPAPDRVAHRKRPWSLYSHGGNGQADVKAISGDAPSVSVDPKASSAEPVMGSALAEVVALLADHDWGMFSTSGFGETLCASLAAATLVDKKKGLKENGAATPVSRRVSRKPKTMPEHARRMLGVTLRMAVLFLPLAGPFLLTANPRASRDASNVPQLRSETLAQPRGVPGDGDR</sequence>
<keyword evidence="3" id="KW-1185">Reference proteome</keyword>
<gene>
    <name evidence="2" type="ORF">BD410DRAFT_809206</name>
</gene>
<protein>
    <submittedName>
        <fullName evidence="2">Uncharacterized protein</fullName>
    </submittedName>
</protein>
<dbReference type="EMBL" id="ML170290">
    <property type="protein sequence ID" value="TDL15112.1"/>
    <property type="molecule type" value="Genomic_DNA"/>
</dbReference>
<evidence type="ECO:0000256" key="1">
    <source>
        <dbReference type="SAM" id="MobiDB-lite"/>
    </source>
</evidence>
<proteinExistence type="predicted"/>
<feature type="compositionally biased region" description="Polar residues" evidence="1">
    <location>
        <begin position="197"/>
        <end position="209"/>
    </location>
</feature>
<dbReference type="Proteomes" id="UP000294933">
    <property type="component" value="Unassembled WGS sequence"/>
</dbReference>
<evidence type="ECO:0000313" key="3">
    <source>
        <dbReference type="Proteomes" id="UP000294933"/>
    </source>
</evidence>
<evidence type="ECO:0000313" key="2">
    <source>
        <dbReference type="EMBL" id="TDL15112.1"/>
    </source>
</evidence>
<accession>A0A4Y7PJU0</accession>
<name>A0A4Y7PJU0_9AGAM</name>
<organism evidence="2 3">
    <name type="scientific">Rickenella mellea</name>
    <dbReference type="NCBI Taxonomy" id="50990"/>
    <lineage>
        <taxon>Eukaryota</taxon>
        <taxon>Fungi</taxon>
        <taxon>Dikarya</taxon>
        <taxon>Basidiomycota</taxon>
        <taxon>Agaricomycotina</taxon>
        <taxon>Agaricomycetes</taxon>
        <taxon>Hymenochaetales</taxon>
        <taxon>Rickenellaceae</taxon>
        <taxon>Rickenella</taxon>
    </lineage>
</organism>